<dbReference type="InterPro" id="IPR049900">
    <property type="entry name" value="PKS_mFAS_DH"/>
</dbReference>
<dbReference type="PROSITE" id="PS00012">
    <property type="entry name" value="PHOSPHOPANTETHEINE"/>
    <property type="match status" value="1"/>
</dbReference>
<keyword evidence="4" id="KW-0511">Multifunctional enzyme</keyword>
<dbReference type="Gene3D" id="3.40.47.10">
    <property type="match status" value="1"/>
</dbReference>
<name>A0A2S4KSD9_9HYPO</name>
<dbReference type="SMART" id="SM00825">
    <property type="entry name" value="PKS_KS"/>
    <property type="match status" value="1"/>
</dbReference>
<comment type="caution">
    <text evidence="10">The sequence shown here is derived from an EMBL/GenBank/DDBJ whole genome shotgun (WGS) entry which is preliminary data.</text>
</comment>
<evidence type="ECO:0000256" key="2">
    <source>
        <dbReference type="ARBA" id="ARBA00022553"/>
    </source>
</evidence>
<dbReference type="GO" id="GO:0044550">
    <property type="term" value="P:secondary metabolite biosynthetic process"/>
    <property type="evidence" value="ECO:0007669"/>
    <property type="project" value="TreeGrafter"/>
</dbReference>
<dbReference type="NCBIfam" id="TIGR04532">
    <property type="entry name" value="PT_fungal_PKS"/>
    <property type="match status" value="1"/>
</dbReference>
<dbReference type="CDD" id="cd00833">
    <property type="entry name" value="PKS"/>
    <property type="match status" value="1"/>
</dbReference>
<dbReference type="PANTHER" id="PTHR43775:SF45">
    <property type="entry name" value="CONIDIAL PIGMENT POLYKETIDE SYNTHASE ALB1"/>
    <property type="match status" value="1"/>
</dbReference>
<dbReference type="InterPro" id="IPR029058">
    <property type="entry name" value="AB_hydrolase_fold"/>
</dbReference>
<dbReference type="InterPro" id="IPR049552">
    <property type="entry name" value="PKS_DH_N"/>
</dbReference>
<dbReference type="InterPro" id="IPR049551">
    <property type="entry name" value="PKS_DH_C"/>
</dbReference>
<evidence type="ECO:0000256" key="1">
    <source>
        <dbReference type="ARBA" id="ARBA00022450"/>
    </source>
</evidence>
<dbReference type="Gene3D" id="1.10.1200.10">
    <property type="entry name" value="ACP-like"/>
    <property type="match status" value="1"/>
</dbReference>
<dbReference type="PROSITE" id="PS52004">
    <property type="entry name" value="KS3_2"/>
    <property type="match status" value="1"/>
</dbReference>
<protein>
    <submittedName>
        <fullName evidence="10">Polyketide synthase</fullName>
    </submittedName>
</protein>
<reference evidence="10 11" key="1">
    <citation type="submission" date="2018-01" db="EMBL/GenBank/DDBJ databases">
        <title>Harnessing the power of phylogenomics to disentangle the directionality and signatures of interkingdom host jumping in the parasitic fungal genus Tolypocladium.</title>
        <authorList>
            <person name="Quandt C.A."/>
            <person name="Patterson W."/>
            <person name="Spatafora J.W."/>
        </authorList>
    </citation>
    <scope>NUCLEOTIDE SEQUENCE [LARGE SCALE GENOMIC DNA]</scope>
    <source>
        <strain evidence="10 11">NRBC 100945</strain>
    </source>
</reference>
<dbReference type="InterPro" id="IPR014043">
    <property type="entry name" value="Acyl_transferase_dom"/>
</dbReference>
<dbReference type="InterPro" id="IPR042104">
    <property type="entry name" value="PKS_dehydratase_sf"/>
</dbReference>
<dbReference type="InterPro" id="IPR016039">
    <property type="entry name" value="Thiolase-like"/>
</dbReference>
<dbReference type="GO" id="GO:0004312">
    <property type="term" value="F:fatty acid synthase activity"/>
    <property type="evidence" value="ECO:0007669"/>
    <property type="project" value="TreeGrafter"/>
</dbReference>
<dbReference type="Pfam" id="PF22621">
    <property type="entry name" value="CurL-like_PKS_C"/>
    <property type="match status" value="1"/>
</dbReference>
<accession>A0A2S4KSD9</accession>
<dbReference type="EMBL" id="PKSG01000729">
    <property type="protein sequence ID" value="POR33122.1"/>
    <property type="molecule type" value="Genomic_DNA"/>
</dbReference>
<evidence type="ECO:0000313" key="10">
    <source>
        <dbReference type="EMBL" id="POR33122.1"/>
    </source>
</evidence>
<keyword evidence="2" id="KW-0597">Phosphoprotein</keyword>
<evidence type="ECO:0000256" key="5">
    <source>
        <dbReference type="PROSITE-ProRule" id="PRU01363"/>
    </source>
</evidence>
<dbReference type="InterPro" id="IPR030918">
    <property type="entry name" value="PT_fungal_PKS"/>
</dbReference>
<dbReference type="FunFam" id="3.10.129.110:FF:000001">
    <property type="entry name" value="Sterigmatocystin biosynthesis polyketide synthase"/>
    <property type="match status" value="1"/>
</dbReference>
<evidence type="ECO:0000256" key="3">
    <source>
        <dbReference type="ARBA" id="ARBA00022679"/>
    </source>
</evidence>
<dbReference type="PROSITE" id="PS00606">
    <property type="entry name" value="KS3_1"/>
    <property type="match status" value="1"/>
</dbReference>
<dbReference type="InterPro" id="IPR032088">
    <property type="entry name" value="SAT"/>
</dbReference>
<dbReference type="PANTHER" id="PTHR43775">
    <property type="entry name" value="FATTY ACID SYNTHASE"/>
    <property type="match status" value="1"/>
</dbReference>
<gene>
    <name evidence="10" type="ORF">TPAR_06653</name>
</gene>
<evidence type="ECO:0000256" key="6">
    <source>
        <dbReference type="SAM" id="MobiDB-lite"/>
    </source>
</evidence>
<feature type="region of interest" description="C-terminal hotdog fold" evidence="5">
    <location>
        <begin position="1454"/>
        <end position="1603"/>
    </location>
</feature>
<dbReference type="PROSITE" id="PS52019">
    <property type="entry name" value="PKS_MFAS_DH"/>
    <property type="match status" value="1"/>
</dbReference>
<dbReference type="Pfam" id="PF00698">
    <property type="entry name" value="Acyl_transf_1"/>
    <property type="match status" value="1"/>
</dbReference>
<dbReference type="GO" id="GO:0006633">
    <property type="term" value="P:fatty acid biosynthetic process"/>
    <property type="evidence" value="ECO:0007669"/>
    <property type="project" value="InterPro"/>
</dbReference>
<evidence type="ECO:0000259" key="9">
    <source>
        <dbReference type="PROSITE" id="PS52019"/>
    </source>
</evidence>
<dbReference type="Gene3D" id="3.40.366.10">
    <property type="entry name" value="Malonyl-Coenzyme A Acyl Carrier Protein, domain 2"/>
    <property type="match status" value="2"/>
</dbReference>
<dbReference type="InterPro" id="IPR020841">
    <property type="entry name" value="PKS_Beta-ketoAc_synthase_dom"/>
</dbReference>
<dbReference type="Proteomes" id="UP000237481">
    <property type="component" value="Unassembled WGS sequence"/>
</dbReference>
<dbReference type="Pfam" id="PF00109">
    <property type="entry name" value="ketoacyl-synt"/>
    <property type="match status" value="1"/>
</dbReference>
<dbReference type="SMART" id="SM00827">
    <property type="entry name" value="PKS_AT"/>
    <property type="match status" value="1"/>
</dbReference>
<dbReference type="Gene3D" id="3.30.70.3290">
    <property type="match status" value="1"/>
</dbReference>
<dbReference type="SUPFAM" id="SSF53901">
    <property type="entry name" value="Thiolase-like"/>
    <property type="match status" value="1"/>
</dbReference>
<comment type="caution">
    <text evidence="5">Lacks conserved residue(s) required for the propagation of feature annotation.</text>
</comment>
<dbReference type="InterPro" id="IPR009081">
    <property type="entry name" value="PP-bd_ACP"/>
</dbReference>
<keyword evidence="1" id="KW-0596">Phosphopantetheine</keyword>
<evidence type="ECO:0000313" key="11">
    <source>
        <dbReference type="Proteomes" id="UP000237481"/>
    </source>
</evidence>
<dbReference type="Pfam" id="PF21089">
    <property type="entry name" value="PKS_DH_N"/>
    <property type="match status" value="1"/>
</dbReference>
<dbReference type="InterPro" id="IPR036736">
    <property type="entry name" value="ACP-like_sf"/>
</dbReference>
<proteinExistence type="predicted"/>
<dbReference type="Gene3D" id="3.40.50.1820">
    <property type="entry name" value="alpha/beta hydrolase"/>
    <property type="match status" value="1"/>
</dbReference>
<evidence type="ECO:0000259" key="8">
    <source>
        <dbReference type="PROSITE" id="PS52004"/>
    </source>
</evidence>
<dbReference type="InterPro" id="IPR001031">
    <property type="entry name" value="Thioesterase"/>
</dbReference>
<dbReference type="InterPro" id="IPR020806">
    <property type="entry name" value="PKS_PP-bd"/>
</dbReference>
<evidence type="ECO:0000259" key="7">
    <source>
        <dbReference type="PROSITE" id="PS50075"/>
    </source>
</evidence>
<dbReference type="InterPro" id="IPR006162">
    <property type="entry name" value="Ppantetheine_attach_site"/>
</dbReference>
<dbReference type="InterPro" id="IPR050091">
    <property type="entry name" value="PKS_NRPS_Biosynth_Enz"/>
</dbReference>
<dbReference type="SUPFAM" id="SSF53474">
    <property type="entry name" value="alpha/beta-Hydrolases"/>
    <property type="match status" value="1"/>
</dbReference>
<dbReference type="GO" id="GO:0004315">
    <property type="term" value="F:3-oxoacyl-[acyl-carrier-protein] synthase activity"/>
    <property type="evidence" value="ECO:0007669"/>
    <property type="project" value="InterPro"/>
</dbReference>
<dbReference type="Pfam" id="PF16073">
    <property type="entry name" value="SAT"/>
    <property type="match status" value="1"/>
</dbReference>
<dbReference type="Gene3D" id="3.10.129.110">
    <property type="entry name" value="Polyketide synthase dehydratase"/>
    <property type="match status" value="1"/>
</dbReference>
<feature type="domain" description="Carrier" evidence="7">
    <location>
        <begin position="1658"/>
        <end position="1732"/>
    </location>
</feature>
<dbReference type="InterPro" id="IPR014030">
    <property type="entry name" value="Ketoacyl_synth_N"/>
</dbReference>
<dbReference type="InterPro" id="IPR018201">
    <property type="entry name" value="Ketoacyl_synth_AS"/>
</dbReference>
<dbReference type="SUPFAM" id="SSF55048">
    <property type="entry name" value="Probable ACP-binding domain of malonyl-CoA ACP transacylase"/>
    <property type="match status" value="1"/>
</dbReference>
<dbReference type="InterPro" id="IPR016035">
    <property type="entry name" value="Acyl_Trfase/lysoPLipase"/>
</dbReference>
<dbReference type="InterPro" id="IPR016036">
    <property type="entry name" value="Malonyl_transacylase_ACP-bd"/>
</dbReference>
<keyword evidence="3" id="KW-0808">Transferase</keyword>
<feature type="region of interest" description="N-terminal hotdog fold" evidence="5">
    <location>
        <begin position="1282"/>
        <end position="1425"/>
    </location>
</feature>
<dbReference type="Pfam" id="PF14765">
    <property type="entry name" value="PS-DH"/>
    <property type="match status" value="1"/>
</dbReference>
<dbReference type="OrthoDB" id="329835at2759"/>
<dbReference type="STRING" id="94208.A0A2S4KSD9"/>
<dbReference type="SMART" id="SM00823">
    <property type="entry name" value="PKS_PP"/>
    <property type="match status" value="1"/>
</dbReference>
<dbReference type="InterPro" id="IPR001227">
    <property type="entry name" value="Ac_transferase_dom_sf"/>
</dbReference>
<dbReference type="Pfam" id="PF02801">
    <property type="entry name" value="Ketoacyl-synt_C"/>
    <property type="match status" value="1"/>
</dbReference>
<feature type="region of interest" description="Disordered" evidence="6">
    <location>
        <begin position="1630"/>
        <end position="1655"/>
    </location>
</feature>
<dbReference type="Pfam" id="PF00550">
    <property type="entry name" value="PP-binding"/>
    <property type="match status" value="1"/>
</dbReference>
<keyword evidence="11" id="KW-1185">Reference proteome</keyword>
<dbReference type="GO" id="GO:0031177">
    <property type="term" value="F:phosphopantetheine binding"/>
    <property type="evidence" value="ECO:0007669"/>
    <property type="project" value="InterPro"/>
</dbReference>
<feature type="domain" description="PKS/mFAS DH" evidence="9">
    <location>
        <begin position="1282"/>
        <end position="1603"/>
    </location>
</feature>
<feature type="domain" description="Ketosynthase family 3 (KS3)" evidence="8">
    <location>
        <begin position="366"/>
        <end position="800"/>
    </location>
</feature>
<sequence length="2067" mass="224613">MANKTQVQLIAFGDQAVPYHKELQNLLAKKDSHILAVFLAEAYKALKTDISRLPFSQGTLFPNSSTLADFLVAYHSSPVASCALDSALVCLHQIASFISYITETKSEYPHPSSCCVVGSCIGLLAATAVSCSQHVVDLLSLGPEFVVLAFRLGLLVQTKSNSFATSLDKSNSYSTVVGGIDKDSASRLIDEYCESKGLSASSQIYVSAVGHDSITVSGPPAHLRNFCAQNLNLTSAKVPVRGLFHSSNLYADADAEATVGAIGEDSRKKLARLDILSNSDGQKLCSKNCEGLLKTVVCEVLSKQLRWDLITENAAATLAQSDASEAIILPFASGGVQSLATAVGRSGGKTVKIVDTTIRQEQESKQCKIAIIGFSGRYPEAENNQEFWDLLFAGLDVHKEIPKDRFDPWLYYDPTGRKKNTSGVTKGCFLKNPGLFDARFFGLSPREAEQADPAQRLAMMTAYEAMEMAGFVPDATASSQRDRVGVVYGTASDDYRECNSGQNIDTYFVPGGSRAFLPARINYQWRFSGPSFDVDTACSSSLAAIHIACNCLWRRDCDTAIAGGTNVLTNPDNWAGLDRAHFLSRTGNCNTFDDGADGYCRSESVATVILKRLEDAELDGDPIFGTILGAYTNHSAEAVSMTRPHSGAQRAIFGKIMTGAGVDSAEVSYVEMHGTGTQHGDACEMDSVLSVFAPEGSHRAQDRPLYLGSTKANIGHAESASGVSSLIKVLLMMEKSMIPPHVGIKTRINRNFPTDLAQRNVRIAFQPTQWNRPLDKPQGRRVFVNNFGAAGGNSSVLLEDAPLPRSAGQDPRPLHMVAVSAKSQSSLKRNIRALCEYLDANPEISVGSLSFTTTARRMHHRFRAIVSGTSTRDIRQALQTAEAKERYTSTAAANASVGFCFSGQGSQYLGMGRELLQIPQFRSILMGLEDVLRVQGFRSVLPVIDGRCTTPMEELAPSTLQLSITCLQMALGKFWISLGITPQLAVGHSLGEYAALNIAGVLSDADTVHLVGTRARLLEERCSVGTHAMLAVKAPLAKVTSLMTYSPGLEIACVNGPEETIVAGTSGDIESFADHLTRHSIKGTLLRVQFAFHSAQVEPMLEAFRHGCRSVTFKEPAIPVISPLLGKTITAASDFGLPAVYLFRHCREMVNFWKALQSASASDAISDKMVWVEIGPHPVCLNMVKNTLGPHARALPSLRRNESGWQTFTSTLSALYECGLAVNWNEYHHGFKETLRVLRLPSYQWELQQFWIPYMHDWCLTKGEAPAQINPALPAPAEEPAQQIFTASVQTIEEEKHSGDEAWITARSDIKHPDLLAALQGHRINGRPLCPSSVYADMALTIFTRLLEKSSLPEKPDLGVGVSNMVVDKALLLNDEPTQLIQLKASARLSSRSATLTICSISNDGKITANHAKCTGSFTVKSQWTAEWKRRDFLVKSRIENLQHSVHDDSDSSAHLLKPGMFYKLFSSIVEYGDSFRGLRELIMKSSELECTARVKFNTPAVEGDKWLCPPYWIESLGQITGFSLNGNDTLDSQNQVFINHGWENMRILKALSPDTTYRTYVKMSTEDNISYSGDLYILESDEEIVGMYEGVTFSALGRKIFDRVLPKLGTANQKPDKVLQDAPRAAAVKAPEPMATRPSGQPELPALPALEHEDTGPDTAVRVRALISEEVGVPATELQDEDDLVDLGVDSLLALTMSDRIREDFGVMVDSTAFLVSLTVRGLIQRITGVETPSSDGSLAPSTPPSMAMDGMVGASMVAAITPLSDSSTLPTPGVSSNEKQLGNDMTLSSRPVDLTSIVHKPTVTIPPATSVLLQGNIATATKVLWLIPDGSGLATSYLPLPDVDSKSVAVYGLNSPFVKRTEGMSECTFTELTTAYLTEMRRRQQRGPYFLGGWSAGGICAYDAAQRLAAAGEDVQRLIIIDSPNPIGLEKLPVRLYNDFDRLGIFGAVVGRKSPSWLLPHCMGFIDILHTHEPRPFVGLTPLSTWVVWAEDGVADDGSIQIRPGDPPNVRWLLLKRTDLGPNGWDRLVGRDNMTIEVVGGANHFSMLKNTAAKKVSAFMARAMA</sequence>
<dbReference type="InterPro" id="IPR014031">
    <property type="entry name" value="Ketoacyl_synth_C"/>
</dbReference>
<dbReference type="PROSITE" id="PS50075">
    <property type="entry name" value="CARRIER"/>
    <property type="match status" value="1"/>
</dbReference>
<evidence type="ECO:0000256" key="4">
    <source>
        <dbReference type="ARBA" id="ARBA00023268"/>
    </source>
</evidence>
<dbReference type="Pfam" id="PF00975">
    <property type="entry name" value="Thioesterase"/>
    <property type="match status" value="1"/>
</dbReference>
<dbReference type="SUPFAM" id="SSF52151">
    <property type="entry name" value="FabD/lysophospholipase-like"/>
    <property type="match status" value="1"/>
</dbReference>
<dbReference type="SUPFAM" id="SSF47336">
    <property type="entry name" value="ACP-like"/>
    <property type="match status" value="1"/>
</dbReference>
<organism evidence="10 11">
    <name type="scientific">Tolypocladium paradoxum</name>
    <dbReference type="NCBI Taxonomy" id="94208"/>
    <lineage>
        <taxon>Eukaryota</taxon>
        <taxon>Fungi</taxon>
        <taxon>Dikarya</taxon>
        <taxon>Ascomycota</taxon>
        <taxon>Pezizomycotina</taxon>
        <taxon>Sordariomycetes</taxon>
        <taxon>Hypocreomycetidae</taxon>
        <taxon>Hypocreales</taxon>
        <taxon>Ophiocordycipitaceae</taxon>
        <taxon>Tolypocladium</taxon>
    </lineage>
</organism>